<dbReference type="CDD" id="cd23399">
    <property type="entry name" value="beta-trefoil_ABD_ABFB"/>
    <property type="match status" value="1"/>
</dbReference>
<gene>
    <name evidence="2" type="ORF">Prubr_17230</name>
</gene>
<dbReference type="CDD" id="cd08983">
    <property type="entry name" value="GH43_Bt3655-like"/>
    <property type="match status" value="1"/>
</dbReference>
<dbReference type="Gene3D" id="2.115.10.20">
    <property type="entry name" value="Glycosyl hydrolase domain, family 43"/>
    <property type="match status" value="1"/>
</dbReference>
<organism evidence="2 3">
    <name type="scientific">Polymorphospora rubra</name>
    <dbReference type="NCBI Taxonomy" id="338584"/>
    <lineage>
        <taxon>Bacteria</taxon>
        <taxon>Bacillati</taxon>
        <taxon>Actinomycetota</taxon>
        <taxon>Actinomycetes</taxon>
        <taxon>Micromonosporales</taxon>
        <taxon>Micromonosporaceae</taxon>
        <taxon>Polymorphospora</taxon>
    </lineage>
</organism>
<dbReference type="SUPFAM" id="SSF110221">
    <property type="entry name" value="AbfB domain"/>
    <property type="match status" value="1"/>
</dbReference>
<name>A0A810MUM6_9ACTN</name>
<dbReference type="KEGG" id="pry:Prubr_17230"/>
<dbReference type="EMBL" id="AP023359">
    <property type="protein sequence ID" value="BCJ64702.1"/>
    <property type="molecule type" value="Genomic_DNA"/>
</dbReference>
<dbReference type="SUPFAM" id="SSF75005">
    <property type="entry name" value="Arabinanase/levansucrase/invertase"/>
    <property type="match status" value="1"/>
</dbReference>
<dbReference type="Gene3D" id="2.80.10.50">
    <property type="match status" value="1"/>
</dbReference>
<keyword evidence="3" id="KW-1185">Reference proteome</keyword>
<feature type="domain" description="Alpha-L-arabinofuranosidase B arabinose-binding" evidence="1">
    <location>
        <begin position="290"/>
        <end position="423"/>
    </location>
</feature>
<dbReference type="InterPro" id="IPR050727">
    <property type="entry name" value="GH43_arabinanases"/>
</dbReference>
<dbReference type="InterPro" id="IPR036195">
    <property type="entry name" value="AbfB_ABD_sf"/>
</dbReference>
<dbReference type="PANTHER" id="PTHR43301:SF3">
    <property type="entry name" value="ARABINAN ENDO-1,5-ALPHA-L-ARABINOSIDASE A-RELATED"/>
    <property type="match status" value="1"/>
</dbReference>
<reference evidence="2" key="1">
    <citation type="submission" date="2020-08" db="EMBL/GenBank/DDBJ databases">
        <title>Whole genome shotgun sequence of Polymorphospora rubra NBRC 101157.</title>
        <authorList>
            <person name="Komaki H."/>
            <person name="Tamura T."/>
        </authorList>
    </citation>
    <scope>NUCLEOTIDE SEQUENCE</scope>
    <source>
        <strain evidence="2">NBRC 101157</strain>
    </source>
</reference>
<protein>
    <recommendedName>
        <fullName evidence="1">Alpha-L-arabinofuranosidase B arabinose-binding domain-containing protein</fullName>
    </recommendedName>
</protein>
<dbReference type="InterPro" id="IPR007934">
    <property type="entry name" value="AbfB_ABD"/>
</dbReference>
<accession>A0A810MUM6</accession>
<evidence type="ECO:0000313" key="3">
    <source>
        <dbReference type="Proteomes" id="UP000680866"/>
    </source>
</evidence>
<dbReference type="InterPro" id="IPR023296">
    <property type="entry name" value="Glyco_hydro_beta-prop_sf"/>
</dbReference>
<dbReference type="AlphaFoldDB" id="A0A810MUM6"/>
<dbReference type="Pfam" id="PF05270">
    <property type="entry name" value="AbfB"/>
    <property type="match status" value="1"/>
</dbReference>
<dbReference type="GO" id="GO:0046556">
    <property type="term" value="F:alpha-L-arabinofuranosidase activity"/>
    <property type="evidence" value="ECO:0007669"/>
    <property type="project" value="InterPro"/>
</dbReference>
<evidence type="ECO:0000259" key="1">
    <source>
        <dbReference type="Pfam" id="PF05270"/>
    </source>
</evidence>
<evidence type="ECO:0000313" key="2">
    <source>
        <dbReference type="EMBL" id="BCJ64702.1"/>
    </source>
</evidence>
<dbReference type="Proteomes" id="UP000680866">
    <property type="component" value="Chromosome"/>
</dbReference>
<dbReference type="PANTHER" id="PTHR43301">
    <property type="entry name" value="ARABINAN ENDO-1,5-ALPHA-L-ARABINOSIDASE"/>
    <property type="match status" value="1"/>
</dbReference>
<sequence length="425" mass="47454">MAYFTESPGRVADNYGLHLAVSPDGLNWTPLNQNRPVATPTAGTRGLRDPYVLRKQDGTFVVLATDLYGTDFTQQNQYIHAWDSTDLRGFTGYRRLKMHSMPTHTWAPEAFWDAARGQYGIIYSARSGNRDAFYVNYTADFQTVGAPQLFFDPGFNVLDATVHSHGGMHYLYYKNMDDGRLYGARSATLSPRSFDRGTYTGGVVNGGIEAPIVVKANDRDEWFLWGDSFAPNNGELYAWRSGDIRGDGWSPLTKAQYTQPLNAKHPTITPITAAEHANLLARWGAPEWNRIKSYNFPDHLVRHAGYAARIDPYPFDPYADSQWRLVPGLADPAGVSFRSVNYPDRYLRHSGYTLVLAADDGSPTFAADATFHRTAGLADPAWTSFRSHNFPDRYVRHAGYVLRIDQLSSGSAASARQDATFQIGH</sequence>
<dbReference type="RefSeq" id="WP_246568455.1">
    <property type="nucleotide sequence ID" value="NZ_AP023359.1"/>
</dbReference>
<proteinExistence type="predicted"/>
<dbReference type="GO" id="GO:0046373">
    <property type="term" value="P:L-arabinose metabolic process"/>
    <property type="evidence" value="ECO:0007669"/>
    <property type="project" value="InterPro"/>
</dbReference>